<evidence type="ECO:0000256" key="5">
    <source>
        <dbReference type="ARBA" id="ARBA00022806"/>
    </source>
</evidence>
<dbReference type="Pfam" id="PF00271">
    <property type="entry name" value="Helicase_C"/>
    <property type="match status" value="1"/>
</dbReference>
<dbReference type="SMART" id="SM00490">
    <property type="entry name" value="HELICc"/>
    <property type="match status" value="1"/>
</dbReference>
<dbReference type="EC" id="3.6.4.13" evidence="2"/>
<comment type="catalytic activity">
    <reaction evidence="7">
        <text>ATP + H2O = ADP + phosphate + H(+)</text>
        <dbReference type="Rhea" id="RHEA:13065"/>
        <dbReference type="ChEBI" id="CHEBI:15377"/>
        <dbReference type="ChEBI" id="CHEBI:15378"/>
        <dbReference type="ChEBI" id="CHEBI:30616"/>
        <dbReference type="ChEBI" id="CHEBI:43474"/>
        <dbReference type="ChEBI" id="CHEBI:456216"/>
        <dbReference type="EC" id="3.6.4.13"/>
    </reaction>
</comment>
<name>C8N990_CARH6</name>
<evidence type="ECO:0000256" key="1">
    <source>
        <dbReference type="ARBA" id="ARBA00008792"/>
    </source>
</evidence>
<protein>
    <recommendedName>
        <fullName evidence="2">RNA helicase</fullName>
        <ecNumber evidence="2">3.6.4.13</ecNumber>
    </recommendedName>
</protein>
<keyword evidence="11" id="KW-1185">Reference proteome</keyword>
<feature type="domain" description="Helicase ATP-binding" evidence="8">
    <location>
        <begin position="88"/>
        <end position="251"/>
    </location>
</feature>
<evidence type="ECO:0000256" key="3">
    <source>
        <dbReference type="ARBA" id="ARBA00022741"/>
    </source>
</evidence>
<dbReference type="GO" id="GO:0003724">
    <property type="term" value="F:RNA helicase activity"/>
    <property type="evidence" value="ECO:0007669"/>
    <property type="project" value="UniProtKB-EC"/>
</dbReference>
<dbReference type="PROSITE" id="PS51192">
    <property type="entry name" value="HELICASE_ATP_BIND_1"/>
    <property type="match status" value="1"/>
</dbReference>
<keyword evidence="3" id="KW-0547">Nucleotide-binding</keyword>
<dbReference type="Pfam" id="PF07717">
    <property type="entry name" value="OB_NTP_bind"/>
    <property type="match status" value="1"/>
</dbReference>
<reference evidence="10 11" key="1">
    <citation type="submission" date="2009-08" db="EMBL/GenBank/DDBJ databases">
        <authorList>
            <person name="Qin X."/>
            <person name="Bachman B."/>
            <person name="Battles P."/>
            <person name="Bell A."/>
            <person name="Bess C."/>
            <person name="Bickham C."/>
            <person name="Chaboub L."/>
            <person name="Chen D."/>
            <person name="Coyle M."/>
            <person name="Deiros D.R."/>
            <person name="Dinh H."/>
            <person name="Forbes L."/>
            <person name="Fowler G."/>
            <person name="Francisco L."/>
            <person name="Fu Q."/>
            <person name="Gubbala S."/>
            <person name="Hale W."/>
            <person name="Han Y."/>
            <person name="Hemphill L."/>
            <person name="Highlander S.K."/>
            <person name="Hirani K."/>
            <person name="Hogues M."/>
            <person name="Jackson L."/>
            <person name="Jakkamsetti A."/>
            <person name="Javaid M."/>
            <person name="Jiang H."/>
            <person name="Korchina V."/>
            <person name="Kovar C."/>
            <person name="Lara F."/>
            <person name="Lee S."/>
            <person name="Mata R."/>
            <person name="Mathew T."/>
            <person name="Moen C."/>
            <person name="Morales K."/>
            <person name="Munidasa M."/>
            <person name="Nazareth L."/>
            <person name="Ngo R."/>
            <person name="Nguyen L."/>
            <person name="Okwuonu G."/>
            <person name="Ongeri F."/>
            <person name="Patil S."/>
            <person name="Petrosino J."/>
            <person name="Pham C."/>
            <person name="Pham P."/>
            <person name="Pu L.-L."/>
            <person name="Puazo M."/>
            <person name="Raj R."/>
            <person name="Reid J."/>
            <person name="Rouhana J."/>
            <person name="Saada N."/>
            <person name="Shang Y."/>
            <person name="Simmons D."/>
            <person name="Thornton R."/>
            <person name="Warren J."/>
            <person name="Weissenberger G."/>
            <person name="Zhang J."/>
            <person name="Zhang L."/>
            <person name="Zhou C."/>
            <person name="Zhu D."/>
            <person name="Muzny D."/>
            <person name="Worley K."/>
            <person name="Gibbs R."/>
        </authorList>
    </citation>
    <scope>NUCLEOTIDE SEQUENCE [LARGE SCALE GENOMIC DNA]</scope>
    <source>
        <strain evidence="11">ATCC 15826 / DSM 8339 / NCTC 10426 / 6573</strain>
    </source>
</reference>
<dbReference type="InterPro" id="IPR011545">
    <property type="entry name" value="DEAD/DEAH_box_helicase_dom"/>
</dbReference>
<dbReference type="Pfam" id="PF21010">
    <property type="entry name" value="HA2_C"/>
    <property type="match status" value="1"/>
</dbReference>
<evidence type="ECO:0000256" key="6">
    <source>
        <dbReference type="ARBA" id="ARBA00022840"/>
    </source>
</evidence>
<dbReference type="InterPro" id="IPR010222">
    <property type="entry name" value="RNA_helicase_HrpA"/>
</dbReference>
<dbReference type="STRING" id="2718.CHUV0807_2524"/>
<sequence length="1310" mass="146766">MPALFLFQTTMTAPDFTAVLCRDRHALRQLHRQIRERERRGQPADRLRARFAAEYAASTAAVEVRRAALPQPKLSADLPVLAAKNDILRLIREHQVVIISGETGSGKTTQLPQLCLALGLGARGTIAHTQPRRIAARSVAARIAEELDTPLGDAVGYQVRFDEKTSDATVIKLMTDGMLLAETLSDPYLAQYEVIIVDEAHERSLNIDFLLGYLHRLAARRPDLKIIITSATIDAEKFAAHFGGAPVLNVSGRTYPVEIRYRPPGEDEDTADAILRAVAELDQHGRNDILVFLPSERDIREAADRLRREQLRDTDVLPLFGRLSLADQQAVFRPQAPRRIVLATNVAETSLTVPRIKAVIDTGTARISRYSLRTKTQRLPIEPISQAAANQRAGRCGRVSSGICIRLYSEEDYAQRPAYTEPEILRTNLAAIILQMLVLKLGDIAAFPFVDAPDERQINDGYRLLYELQATDEARRLTPLGRHMARLPVDPRFARILVAAEKSGCLQDALILVAALSIQDPRERPFGQEARADQKQGEFADKSSDYQTLLNLFAAYQRERRSASNNRLRQWCKNYYLNPQRMREWRELVNQLLRDSREQKLHLDSAHPAAPKNDLPDGAKGWLALENPQIETLHRALLTGFLDQVGLWDEQNRDYLRPRHSRFSLFPASVLAKKPPQAVMAASIVETQRTYARTCAPIQLAELEHLAAHLIRHQYSNPHWSKKAGNVLASQTTTLYGLPIVAGRNVPYARHDPALAHEIFIHDALVPGELNTRLKVIAQNRALIETLEEREHKTRSRGILADESQQAAFYMERLPETVHSVVTLEQWAKKHGEAALAMREADLLLSDETIDEADYPTSLTINGQKLRLEYHFDPGGAADGITVNIPLPALNALDARAFERLVPAMLPAKIEALLRALPKVWRRQLVPIPAFAQAVSERIAGDDAPLHTAIRAAVYAIKGTAIPEDAFDENKIDDHHRMNYRLLDAKNQPLAESRDLAALQAEYSDSAAAQFRRRSQSRHADDAPITDWQWDELPAQETLPNGITGYPALTLEDGKHYLRLHDDPERAASAHHAAVHALLADKLQAKIKYLRKNLPGYTQMALHYRKIGSDSTLADDIIARLLAHVCLQGGVPRTRAAWEAALARGERELIPAASELATKLTRILAAYSDAKQQLHNLKQPAIKSDIEAHLARLIYPEFIRDSDSRDLDLIDRALAATLKRIEKARLDPLKDLQRQQELASWEATLQQTLAKHGMTRASQTPPRGTPASTRAALLDYWRLTEAWRIQTYAQELGSPLKASPKRLQEAAEKL</sequence>
<evidence type="ECO:0000256" key="7">
    <source>
        <dbReference type="ARBA" id="ARBA00047984"/>
    </source>
</evidence>
<dbReference type="InterPro" id="IPR003593">
    <property type="entry name" value="AAA+_ATPase"/>
</dbReference>
<dbReference type="FunFam" id="1.20.120.1080:FF:000005">
    <property type="entry name" value="ATP-dependent helicase HrpA"/>
    <property type="match status" value="1"/>
</dbReference>
<dbReference type="GO" id="GO:0005524">
    <property type="term" value="F:ATP binding"/>
    <property type="evidence" value="ECO:0007669"/>
    <property type="project" value="UniProtKB-KW"/>
</dbReference>
<dbReference type="PANTHER" id="PTHR18934:SF99">
    <property type="entry name" value="ATP-DEPENDENT RNA HELICASE DHX37-RELATED"/>
    <property type="match status" value="1"/>
</dbReference>
<dbReference type="Pfam" id="PF00270">
    <property type="entry name" value="DEAD"/>
    <property type="match status" value="1"/>
</dbReference>
<dbReference type="CDD" id="cd18791">
    <property type="entry name" value="SF2_C_RHA"/>
    <property type="match status" value="1"/>
</dbReference>
<dbReference type="SMART" id="SM00487">
    <property type="entry name" value="DEXDc"/>
    <property type="match status" value="1"/>
</dbReference>
<organism evidence="10 11">
    <name type="scientific">Cardiobacterium hominis (strain ATCC 15826 / DSM 8339 / NCTC 10426 / 6573)</name>
    <dbReference type="NCBI Taxonomy" id="638300"/>
    <lineage>
        <taxon>Bacteria</taxon>
        <taxon>Pseudomonadati</taxon>
        <taxon>Pseudomonadota</taxon>
        <taxon>Gammaproteobacteria</taxon>
        <taxon>Cardiobacteriales</taxon>
        <taxon>Cardiobacteriaceae</taxon>
        <taxon>Cardiobacterium</taxon>
    </lineage>
</organism>
<accession>C8N990</accession>
<dbReference type="InterPro" id="IPR027417">
    <property type="entry name" value="P-loop_NTPase"/>
</dbReference>
<dbReference type="InterPro" id="IPR048333">
    <property type="entry name" value="HA2_WH"/>
</dbReference>
<evidence type="ECO:0000259" key="8">
    <source>
        <dbReference type="PROSITE" id="PS51192"/>
    </source>
</evidence>
<dbReference type="EMBL" id="ACKY01000055">
    <property type="protein sequence ID" value="EEV88824.1"/>
    <property type="molecule type" value="Genomic_DNA"/>
</dbReference>
<keyword evidence="4" id="KW-0378">Hydrolase</keyword>
<proteinExistence type="inferred from homology"/>
<evidence type="ECO:0000313" key="11">
    <source>
        <dbReference type="Proteomes" id="UP000004870"/>
    </source>
</evidence>
<dbReference type="HOGENOM" id="CLU_001832_3_3_6"/>
<evidence type="ECO:0000256" key="2">
    <source>
        <dbReference type="ARBA" id="ARBA00012552"/>
    </source>
</evidence>
<keyword evidence="6" id="KW-0067">ATP-binding</keyword>
<dbReference type="Pfam" id="PF11898">
    <property type="entry name" value="DUF3418"/>
    <property type="match status" value="1"/>
</dbReference>
<comment type="caution">
    <text evidence="10">The sequence shown here is derived from an EMBL/GenBank/DDBJ whole genome shotgun (WGS) entry which is preliminary data.</text>
</comment>
<dbReference type="GO" id="GO:0016787">
    <property type="term" value="F:hydrolase activity"/>
    <property type="evidence" value="ECO:0007669"/>
    <property type="project" value="UniProtKB-KW"/>
</dbReference>
<dbReference type="Gene3D" id="3.40.50.300">
    <property type="entry name" value="P-loop containing nucleotide triphosphate hydrolases"/>
    <property type="match status" value="2"/>
</dbReference>
<dbReference type="SMART" id="SM00382">
    <property type="entry name" value="AAA"/>
    <property type="match status" value="1"/>
</dbReference>
<dbReference type="PANTHER" id="PTHR18934">
    <property type="entry name" value="ATP-DEPENDENT RNA HELICASE"/>
    <property type="match status" value="1"/>
</dbReference>
<dbReference type="SMART" id="SM00847">
    <property type="entry name" value="HA2"/>
    <property type="match status" value="1"/>
</dbReference>
<dbReference type="InterPro" id="IPR024590">
    <property type="entry name" value="HrpA_C"/>
</dbReference>
<dbReference type="InterPro" id="IPR007502">
    <property type="entry name" value="Helicase-assoc_dom"/>
</dbReference>
<dbReference type="InterPro" id="IPR014001">
    <property type="entry name" value="Helicase_ATP-bd"/>
</dbReference>
<dbReference type="GO" id="GO:0003723">
    <property type="term" value="F:RNA binding"/>
    <property type="evidence" value="ECO:0007669"/>
    <property type="project" value="TreeGrafter"/>
</dbReference>
<dbReference type="Proteomes" id="UP000004870">
    <property type="component" value="Unassembled WGS sequence"/>
</dbReference>
<feature type="domain" description="Helicase C-terminal" evidence="9">
    <location>
        <begin position="273"/>
        <end position="440"/>
    </location>
</feature>
<dbReference type="PROSITE" id="PS51194">
    <property type="entry name" value="HELICASE_CTER"/>
    <property type="match status" value="1"/>
</dbReference>
<dbReference type="NCBIfam" id="TIGR01967">
    <property type="entry name" value="DEAH_box_HrpA"/>
    <property type="match status" value="1"/>
</dbReference>
<dbReference type="FunFam" id="3.40.50.300:FF:000578">
    <property type="entry name" value="probable ATP-dependent RNA helicase DHX35"/>
    <property type="match status" value="1"/>
</dbReference>
<dbReference type="InterPro" id="IPR001650">
    <property type="entry name" value="Helicase_C-like"/>
</dbReference>
<evidence type="ECO:0000256" key="4">
    <source>
        <dbReference type="ARBA" id="ARBA00022801"/>
    </source>
</evidence>
<dbReference type="SUPFAM" id="SSF52540">
    <property type="entry name" value="P-loop containing nucleoside triphosphate hydrolases"/>
    <property type="match status" value="1"/>
</dbReference>
<evidence type="ECO:0000313" key="10">
    <source>
        <dbReference type="EMBL" id="EEV88824.1"/>
    </source>
</evidence>
<gene>
    <name evidence="10" type="primary">hrpA</name>
    <name evidence="10" type="ORF">HMPREF0198_1068</name>
</gene>
<comment type="similarity">
    <text evidence="1">Belongs to the DEAD box helicase family. DEAH subfamily.</text>
</comment>
<keyword evidence="5 10" id="KW-0347">Helicase</keyword>
<dbReference type="Pfam" id="PF04408">
    <property type="entry name" value="WHD_HA2"/>
    <property type="match status" value="1"/>
</dbReference>
<dbReference type="InterPro" id="IPR011709">
    <property type="entry name" value="DEAD-box_helicase_OB_fold"/>
</dbReference>
<dbReference type="Gene3D" id="1.20.120.1080">
    <property type="match status" value="1"/>
</dbReference>
<evidence type="ECO:0000259" key="9">
    <source>
        <dbReference type="PROSITE" id="PS51194"/>
    </source>
</evidence>